<proteinExistence type="predicted"/>
<dbReference type="Proteomes" id="UP001221142">
    <property type="component" value="Unassembled WGS sequence"/>
</dbReference>
<evidence type="ECO:0000313" key="3">
    <source>
        <dbReference type="Proteomes" id="UP001221142"/>
    </source>
</evidence>
<evidence type="ECO:0000313" key="2">
    <source>
        <dbReference type="EMBL" id="KAJ7617136.1"/>
    </source>
</evidence>
<dbReference type="AlphaFoldDB" id="A0AAD7BD71"/>
<evidence type="ECO:0000256" key="1">
    <source>
        <dbReference type="SAM" id="MobiDB-lite"/>
    </source>
</evidence>
<sequence>MAHRIHRVGRPAQGRHSQRLDHTIPPPLIPDPNIGNTRGYAIHICSSSAICSVCHLAEPASSSSHHRVRNLRLNMYTPPANAAVTNNRGIPTLAFPALDDVNFTLQRSNNPMDPKRVELFFEDEWIASIGPLGINERGTARVEVLKSTREWCGMTRANIVQDGCVIEWIMRGSPHNRDVGRWGFYRYPDGSVRIWQWLSHQRSEPILCAWTGNDEHWYLNTSFGSIRRNNPAIAALFLVMIGIVVYNENPN</sequence>
<name>A0AAD7BD71_9AGAR</name>
<comment type="caution">
    <text evidence="2">The sequence shown here is derived from an EMBL/GenBank/DDBJ whole genome shotgun (WGS) entry which is preliminary data.</text>
</comment>
<organism evidence="2 3">
    <name type="scientific">Roridomyces roridus</name>
    <dbReference type="NCBI Taxonomy" id="1738132"/>
    <lineage>
        <taxon>Eukaryota</taxon>
        <taxon>Fungi</taxon>
        <taxon>Dikarya</taxon>
        <taxon>Basidiomycota</taxon>
        <taxon>Agaricomycotina</taxon>
        <taxon>Agaricomycetes</taxon>
        <taxon>Agaricomycetidae</taxon>
        <taxon>Agaricales</taxon>
        <taxon>Marasmiineae</taxon>
        <taxon>Mycenaceae</taxon>
        <taxon>Roridomyces</taxon>
    </lineage>
</organism>
<keyword evidence="3" id="KW-1185">Reference proteome</keyword>
<protein>
    <submittedName>
        <fullName evidence="2">Uncharacterized protein</fullName>
    </submittedName>
</protein>
<dbReference type="EMBL" id="JARKIF010000021">
    <property type="protein sequence ID" value="KAJ7617136.1"/>
    <property type="molecule type" value="Genomic_DNA"/>
</dbReference>
<gene>
    <name evidence="2" type="ORF">FB45DRAFT_1007758</name>
</gene>
<reference evidence="2" key="1">
    <citation type="submission" date="2023-03" db="EMBL/GenBank/DDBJ databases">
        <title>Massive genome expansion in bonnet fungi (Mycena s.s.) driven by repeated elements and novel gene families across ecological guilds.</title>
        <authorList>
            <consortium name="Lawrence Berkeley National Laboratory"/>
            <person name="Harder C.B."/>
            <person name="Miyauchi S."/>
            <person name="Viragh M."/>
            <person name="Kuo A."/>
            <person name="Thoen E."/>
            <person name="Andreopoulos B."/>
            <person name="Lu D."/>
            <person name="Skrede I."/>
            <person name="Drula E."/>
            <person name="Henrissat B."/>
            <person name="Morin E."/>
            <person name="Kohler A."/>
            <person name="Barry K."/>
            <person name="LaButti K."/>
            <person name="Morin E."/>
            <person name="Salamov A."/>
            <person name="Lipzen A."/>
            <person name="Mereny Z."/>
            <person name="Hegedus B."/>
            <person name="Baldrian P."/>
            <person name="Stursova M."/>
            <person name="Weitz H."/>
            <person name="Taylor A."/>
            <person name="Grigoriev I.V."/>
            <person name="Nagy L.G."/>
            <person name="Martin F."/>
            <person name="Kauserud H."/>
        </authorList>
    </citation>
    <scope>NUCLEOTIDE SEQUENCE</scope>
    <source>
        <strain evidence="2">9284</strain>
    </source>
</reference>
<accession>A0AAD7BD71</accession>
<feature type="region of interest" description="Disordered" evidence="1">
    <location>
        <begin position="1"/>
        <end position="32"/>
    </location>
</feature>